<comment type="cofactor">
    <cofactor evidence="1">
        <name>pyridoxal 5'-phosphate</name>
        <dbReference type="ChEBI" id="CHEBI:597326"/>
    </cofactor>
</comment>
<evidence type="ECO:0000256" key="5">
    <source>
        <dbReference type="ARBA" id="ARBA00022679"/>
    </source>
</evidence>
<evidence type="ECO:0000313" key="10">
    <source>
        <dbReference type="EMBL" id="GMK53683.1"/>
    </source>
</evidence>
<dbReference type="GO" id="GO:0004069">
    <property type="term" value="F:L-aspartate:2-oxoglutarate aminotransferase activity"/>
    <property type="evidence" value="ECO:0007669"/>
    <property type="project" value="UniProtKB-EC"/>
</dbReference>
<feature type="coiled-coil region" evidence="7">
    <location>
        <begin position="789"/>
        <end position="823"/>
    </location>
</feature>
<keyword evidence="4" id="KW-0032">Aminotransferase</keyword>
<dbReference type="EMBL" id="BTCM01000001">
    <property type="protein sequence ID" value="GMK53683.1"/>
    <property type="molecule type" value="Genomic_DNA"/>
</dbReference>
<evidence type="ECO:0000256" key="1">
    <source>
        <dbReference type="ARBA" id="ARBA00001933"/>
    </source>
</evidence>
<reference evidence="10" key="1">
    <citation type="journal article" date="2023" name="BMC Genomics">
        <title>Chromosome-level genome assemblies of Cutaneotrichosporon spp. (Trichosporonales, Basidiomycota) reveal imbalanced evolution between nucleotide sequences and chromosome synteny.</title>
        <authorList>
            <person name="Kobayashi Y."/>
            <person name="Kayamori A."/>
            <person name="Aoki K."/>
            <person name="Shiwa Y."/>
            <person name="Matsutani M."/>
            <person name="Fujita N."/>
            <person name="Sugita T."/>
            <person name="Iwasaki W."/>
            <person name="Tanaka N."/>
            <person name="Takashima M."/>
        </authorList>
    </citation>
    <scope>NUCLEOTIDE SEQUENCE</scope>
    <source>
        <strain evidence="10">HIS016</strain>
    </source>
</reference>
<evidence type="ECO:0000256" key="2">
    <source>
        <dbReference type="ARBA" id="ARBA00007441"/>
    </source>
</evidence>
<feature type="compositionally biased region" description="Pro residues" evidence="8">
    <location>
        <begin position="176"/>
        <end position="190"/>
    </location>
</feature>
<keyword evidence="7" id="KW-0175">Coiled coil</keyword>
<organism evidence="10 11">
    <name type="scientific">Cutaneotrichosporon spelunceum</name>
    <dbReference type="NCBI Taxonomy" id="1672016"/>
    <lineage>
        <taxon>Eukaryota</taxon>
        <taxon>Fungi</taxon>
        <taxon>Dikarya</taxon>
        <taxon>Basidiomycota</taxon>
        <taxon>Agaricomycotina</taxon>
        <taxon>Tremellomycetes</taxon>
        <taxon>Trichosporonales</taxon>
        <taxon>Trichosporonaceae</taxon>
        <taxon>Cutaneotrichosporon</taxon>
    </lineage>
</organism>
<comment type="similarity">
    <text evidence="2">Belongs to the class-I pyridoxal-phosphate-dependent aminotransferase family.</text>
</comment>
<dbReference type="GO" id="GO:0000981">
    <property type="term" value="F:DNA-binding transcription factor activity, RNA polymerase II-specific"/>
    <property type="evidence" value="ECO:0007669"/>
    <property type="project" value="InterPro"/>
</dbReference>
<reference evidence="10" key="2">
    <citation type="submission" date="2023-06" db="EMBL/GenBank/DDBJ databases">
        <authorList>
            <person name="Kobayashi Y."/>
            <person name="Kayamori A."/>
            <person name="Aoki K."/>
            <person name="Shiwa Y."/>
            <person name="Fujita N."/>
            <person name="Sugita T."/>
            <person name="Iwasaki W."/>
            <person name="Tanaka N."/>
            <person name="Takashima M."/>
        </authorList>
    </citation>
    <scope>NUCLEOTIDE SEQUENCE</scope>
    <source>
        <strain evidence="10">HIS016</strain>
    </source>
</reference>
<protein>
    <recommendedName>
        <fullName evidence="9">Zn(2)-C6 fungal-type domain-containing protein</fullName>
    </recommendedName>
</protein>
<dbReference type="Gene3D" id="3.40.640.10">
    <property type="entry name" value="Type I PLP-dependent aspartate aminotransferase-like (Major domain)"/>
    <property type="match status" value="1"/>
</dbReference>
<keyword evidence="5" id="KW-0808">Transferase</keyword>
<comment type="subunit">
    <text evidence="3">Homodimer.</text>
</comment>
<dbReference type="AlphaFoldDB" id="A0AAD3TMC6"/>
<evidence type="ECO:0000256" key="6">
    <source>
        <dbReference type="ARBA" id="ARBA00022898"/>
    </source>
</evidence>
<accession>A0AAD3TMC6</accession>
<evidence type="ECO:0000256" key="3">
    <source>
        <dbReference type="ARBA" id="ARBA00011738"/>
    </source>
</evidence>
<dbReference type="PANTHER" id="PTHR11879">
    <property type="entry name" value="ASPARTATE AMINOTRANSFERASE"/>
    <property type="match status" value="1"/>
</dbReference>
<dbReference type="InterPro" id="IPR015424">
    <property type="entry name" value="PyrdxlP-dep_Trfase"/>
</dbReference>
<keyword evidence="11" id="KW-1185">Reference proteome</keyword>
<dbReference type="InterPro" id="IPR000796">
    <property type="entry name" value="Asp_trans"/>
</dbReference>
<evidence type="ECO:0000256" key="8">
    <source>
        <dbReference type="SAM" id="MobiDB-lite"/>
    </source>
</evidence>
<dbReference type="SMART" id="SM00066">
    <property type="entry name" value="GAL4"/>
    <property type="match status" value="1"/>
</dbReference>
<dbReference type="PRINTS" id="PR00799">
    <property type="entry name" value="TRANSAMINASE"/>
</dbReference>
<evidence type="ECO:0000313" key="11">
    <source>
        <dbReference type="Proteomes" id="UP001222932"/>
    </source>
</evidence>
<feature type="domain" description="Zn(2)-C6 fungal-type" evidence="9">
    <location>
        <begin position="235"/>
        <end position="277"/>
    </location>
</feature>
<dbReference type="CDD" id="cd00067">
    <property type="entry name" value="GAL4"/>
    <property type="match status" value="1"/>
</dbReference>
<dbReference type="GO" id="GO:0030170">
    <property type="term" value="F:pyridoxal phosphate binding"/>
    <property type="evidence" value="ECO:0007669"/>
    <property type="project" value="InterPro"/>
</dbReference>
<keyword evidence="6" id="KW-0663">Pyridoxal phosphate</keyword>
<dbReference type="GO" id="GO:0005739">
    <property type="term" value="C:mitochondrion"/>
    <property type="evidence" value="ECO:0007669"/>
    <property type="project" value="TreeGrafter"/>
</dbReference>
<evidence type="ECO:0000256" key="4">
    <source>
        <dbReference type="ARBA" id="ARBA00022576"/>
    </source>
</evidence>
<dbReference type="InterPro" id="IPR015421">
    <property type="entry name" value="PyrdxlP-dep_Trfase_major"/>
</dbReference>
<dbReference type="InterPro" id="IPR015422">
    <property type="entry name" value="PyrdxlP-dep_Trfase_small"/>
</dbReference>
<sequence length="899" mass="99189">MSDSPDLPEIEVHPPPAEAGPAPDPQPPEIQPSDTNEAQVEGTEEGGAEVDVLTGGLDLNLAAALSAIPPEDDEMVGHEHEHNQLHEGNQLHPHNQLHEDNQLHEHNQLQALDPDTLADLAALSRLEDEEEGAGVLVVDEGQDFAALIGQAITNEQVQEFVDTFGAVQEEEQHEVPPTPTAPILQPPQPAQPTRRRVVHDFTTERTRSADESESERRDPDSLYYLEDGKTKRRRNRTVLSCTECHRRCDRNVPCSRCIKRGVPSMCQMEVPPGMQRKRKRPDPDVPMNYELNLRVQALQSLIRAGREQIDPETSSSTAMETVMQATRAANNGQREAEHALAQLSDVGNNLGHLNLEAQNSLLMDVIQHLSAASMGRPADSSLTEMRDTWSAIPLAQAQSTVQIEEAYAADESPNKLNVAVHGFRDDNGNIYRPPTVKHAEKSLREDPSLFNETLPIEGYASFLDLGTRFGYGEDSVVYKNKRIAAIQAMSVTGGLRMAAIFLSRFPATASMRSVFVQTPAAEEDIAALRDGGLDVKMIRFLDHKTGLVDWDGFREDLQAAAPRSAVLLHISGSIPTGADLSPQQWRQLTTLLQEKHLIPLAIMAYQGLSSGDTNRDAQPLRFMVHEGLPVVLVQGFDSTMGLYADSPAIVSVATKNTDDRDRVDSQLRNIARALYYHPPAWGARLAHAVLSDTRMYKVWLSEISVLAGRLKSVREKLYAILANKLKTPGNWEHIKRASGMYITLLLPQAQLEALTSKRHIHMLPESCVNLGCLNGPKLETLARAVDAVVRDAAREAEEQAQAARQMELALKVAREREAEAEAEAALEAAAVAAAAEEAQERLLMEEHIQLAIEAQALQTEEEAQTDEQSLLEEVQRAADREEIRRQAEMIVEQIGFSAV</sequence>
<feature type="region of interest" description="Disordered" evidence="8">
    <location>
        <begin position="169"/>
        <end position="223"/>
    </location>
</feature>
<feature type="region of interest" description="Disordered" evidence="8">
    <location>
        <begin position="1"/>
        <end position="51"/>
    </location>
</feature>
<dbReference type="GO" id="GO:0008270">
    <property type="term" value="F:zinc ion binding"/>
    <property type="evidence" value="ECO:0007669"/>
    <property type="project" value="InterPro"/>
</dbReference>
<dbReference type="InterPro" id="IPR004839">
    <property type="entry name" value="Aminotransferase_I/II_large"/>
</dbReference>
<evidence type="ECO:0000256" key="7">
    <source>
        <dbReference type="SAM" id="Coils"/>
    </source>
</evidence>
<dbReference type="GO" id="GO:0006533">
    <property type="term" value="P:L-aspartate catabolic process"/>
    <property type="evidence" value="ECO:0007669"/>
    <property type="project" value="TreeGrafter"/>
</dbReference>
<dbReference type="SUPFAM" id="SSF53383">
    <property type="entry name" value="PLP-dependent transferases"/>
    <property type="match status" value="1"/>
</dbReference>
<feature type="compositionally biased region" description="Pro residues" evidence="8">
    <location>
        <begin position="13"/>
        <end position="30"/>
    </location>
</feature>
<proteinExistence type="inferred from homology"/>
<dbReference type="Proteomes" id="UP001222932">
    <property type="component" value="Unassembled WGS sequence"/>
</dbReference>
<comment type="caution">
    <text evidence="10">The sequence shown here is derived from an EMBL/GenBank/DDBJ whole genome shotgun (WGS) entry which is preliminary data.</text>
</comment>
<name>A0AAD3TMC6_9TREE</name>
<dbReference type="PANTHER" id="PTHR11879:SF22">
    <property type="entry name" value="ASPARTATE AMINOTRANSFERASE, MITOCHONDRIAL"/>
    <property type="match status" value="1"/>
</dbReference>
<dbReference type="InterPro" id="IPR001138">
    <property type="entry name" value="Zn2Cys6_DnaBD"/>
</dbReference>
<dbReference type="Gene3D" id="3.90.1150.10">
    <property type="entry name" value="Aspartate Aminotransferase, domain 1"/>
    <property type="match status" value="1"/>
</dbReference>
<dbReference type="Pfam" id="PF00155">
    <property type="entry name" value="Aminotran_1_2"/>
    <property type="match status" value="1"/>
</dbReference>
<feature type="compositionally biased region" description="Basic and acidic residues" evidence="8">
    <location>
        <begin position="198"/>
        <end position="220"/>
    </location>
</feature>
<evidence type="ECO:0000259" key="9">
    <source>
        <dbReference type="SMART" id="SM00066"/>
    </source>
</evidence>
<gene>
    <name evidence="10" type="primary">AAT1</name>
    <name evidence="10" type="ORF">CspeluHIS016_0102690</name>
</gene>